<evidence type="ECO:0000259" key="2">
    <source>
        <dbReference type="Pfam" id="PF00582"/>
    </source>
</evidence>
<comment type="similarity">
    <text evidence="1">Belongs to the universal stress protein A family.</text>
</comment>
<organism evidence="3">
    <name type="scientific">hydrothermal vent metagenome</name>
    <dbReference type="NCBI Taxonomy" id="652676"/>
    <lineage>
        <taxon>unclassified sequences</taxon>
        <taxon>metagenomes</taxon>
        <taxon>ecological metagenomes</taxon>
    </lineage>
</organism>
<protein>
    <recommendedName>
        <fullName evidence="2">UspA domain-containing protein</fullName>
    </recommendedName>
</protein>
<dbReference type="Gene3D" id="3.40.50.12370">
    <property type="match status" value="1"/>
</dbReference>
<evidence type="ECO:0000313" key="3">
    <source>
        <dbReference type="EMBL" id="VAX25033.1"/>
    </source>
</evidence>
<sequence>MLKRILLPLDTSPYSEAAMEYAINIAKEHNATIYGMTIMDIPDIEDLINAIPIGGFYWAEKLKGSKIKDAKIKLNEVSRKFAHKMGDKNVNFTMEEIQGLPSSKIIENSKFYDLIIIGLKTYFEFETSDTKENSLDELLNHSITPVLAVPKTYREIKNILIAYDGSFAASRALQRFTHLATKKDYSFILLTSSTKIDKASSNQIKIVSYLESYGIKNIKTIITDKNINQVIKNDYMDWADLVVIGAHSKNKFEEFFVGSLTKELININKKPLFIGF</sequence>
<dbReference type="PANTHER" id="PTHR46268">
    <property type="entry name" value="STRESS RESPONSE PROTEIN NHAX"/>
    <property type="match status" value="1"/>
</dbReference>
<reference evidence="3" key="1">
    <citation type="submission" date="2018-06" db="EMBL/GenBank/DDBJ databases">
        <authorList>
            <person name="Zhirakovskaya E."/>
        </authorList>
    </citation>
    <scope>NUCLEOTIDE SEQUENCE</scope>
</reference>
<gene>
    <name evidence="3" type="ORF">MNBD_IGNAVI01-2604</name>
</gene>
<dbReference type="SUPFAM" id="SSF52402">
    <property type="entry name" value="Adenine nucleotide alpha hydrolases-like"/>
    <property type="match status" value="2"/>
</dbReference>
<dbReference type="CDD" id="cd00293">
    <property type="entry name" value="USP-like"/>
    <property type="match status" value="2"/>
</dbReference>
<name>A0A3B1CK00_9ZZZZ</name>
<dbReference type="EMBL" id="UOGD01000288">
    <property type="protein sequence ID" value="VAX25033.1"/>
    <property type="molecule type" value="Genomic_DNA"/>
</dbReference>
<evidence type="ECO:0000256" key="1">
    <source>
        <dbReference type="ARBA" id="ARBA00008791"/>
    </source>
</evidence>
<dbReference type="PRINTS" id="PR01438">
    <property type="entry name" value="UNVRSLSTRESS"/>
</dbReference>
<dbReference type="PANTHER" id="PTHR46268:SF6">
    <property type="entry name" value="UNIVERSAL STRESS PROTEIN UP12"/>
    <property type="match status" value="1"/>
</dbReference>
<feature type="domain" description="UspA" evidence="2">
    <location>
        <begin position="1"/>
        <end position="149"/>
    </location>
</feature>
<proteinExistence type="inferred from homology"/>
<dbReference type="InterPro" id="IPR006016">
    <property type="entry name" value="UspA"/>
</dbReference>
<dbReference type="InterPro" id="IPR006015">
    <property type="entry name" value="Universal_stress_UspA"/>
</dbReference>
<accession>A0A3B1CK00</accession>
<dbReference type="AlphaFoldDB" id="A0A3B1CK00"/>
<dbReference type="Pfam" id="PF00582">
    <property type="entry name" value="Usp"/>
    <property type="match status" value="1"/>
</dbReference>